<protein>
    <recommendedName>
        <fullName evidence="5">Phytanoyl-CoA dioxygenase</fullName>
    </recommendedName>
</protein>
<comment type="cofactor">
    <cofactor evidence="1">
        <name>Fe cation</name>
        <dbReference type="ChEBI" id="CHEBI:24875"/>
    </cofactor>
</comment>
<name>A0A7D8Z1E6_VANHU</name>
<evidence type="ECO:0000313" key="4">
    <source>
        <dbReference type="Proteomes" id="UP000473826"/>
    </source>
</evidence>
<accession>A0A7D8Z1E6</accession>
<dbReference type="Pfam" id="PF05721">
    <property type="entry name" value="PhyH"/>
    <property type="match status" value="1"/>
</dbReference>
<comment type="caution">
    <text evidence="3">The sequence shown here is derived from an EMBL/GenBank/DDBJ whole genome shotgun (WGS) entry which is preliminary data.</text>
</comment>
<dbReference type="PANTHER" id="PTHR20883">
    <property type="entry name" value="PHYTANOYL-COA DIOXYGENASE DOMAIN CONTAINING 1"/>
    <property type="match status" value="1"/>
</dbReference>
<evidence type="ECO:0008006" key="5">
    <source>
        <dbReference type="Google" id="ProtNLM"/>
    </source>
</evidence>
<dbReference type="OrthoDB" id="445007at2759"/>
<proteinExistence type="inferred from homology"/>
<evidence type="ECO:0000256" key="2">
    <source>
        <dbReference type="ARBA" id="ARBA00005830"/>
    </source>
</evidence>
<dbReference type="Proteomes" id="UP000473826">
    <property type="component" value="Unassembled WGS sequence"/>
</dbReference>
<organism evidence="3 4">
    <name type="scientific">Vanrija humicola</name>
    <name type="common">Yeast</name>
    <name type="synonym">Cryptococcus humicola</name>
    <dbReference type="NCBI Taxonomy" id="5417"/>
    <lineage>
        <taxon>Eukaryota</taxon>
        <taxon>Fungi</taxon>
        <taxon>Dikarya</taxon>
        <taxon>Basidiomycota</taxon>
        <taxon>Agaricomycotina</taxon>
        <taxon>Tremellomycetes</taxon>
        <taxon>Trichosporonales</taxon>
        <taxon>Trichosporonaceae</taxon>
        <taxon>Vanrija</taxon>
    </lineage>
</organism>
<keyword evidence="4" id="KW-1185">Reference proteome</keyword>
<dbReference type="PANTHER" id="PTHR20883:SF49">
    <property type="entry name" value="PHYTANOYL-COA DIOXYGENASE"/>
    <property type="match status" value="1"/>
</dbReference>
<evidence type="ECO:0000256" key="1">
    <source>
        <dbReference type="ARBA" id="ARBA00001962"/>
    </source>
</evidence>
<dbReference type="InterPro" id="IPR008775">
    <property type="entry name" value="Phytyl_CoA_dOase-like"/>
</dbReference>
<comment type="similarity">
    <text evidence="2">Belongs to the PhyH family.</text>
</comment>
<dbReference type="AlphaFoldDB" id="A0A7D8Z1E6"/>
<evidence type="ECO:0000313" key="3">
    <source>
        <dbReference type="EMBL" id="TXT15941.1"/>
    </source>
</evidence>
<dbReference type="SUPFAM" id="SSF51197">
    <property type="entry name" value="Clavaminate synthase-like"/>
    <property type="match status" value="1"/>
</dbReference>
<dbReference type="EMBL" id="QKWK01000001">
    <property type="protein sequence ID" value="TXT15941.1"/>
    <property type="molecule type" value="Genomic_DNA"/>
</dbReference>
<gene>
    <name evidence="3" type="ORF">VHUM_00444</name>
</gene>
<reference evidence="3 4" key="1">
    <citation type="journal article" date="2019" name="PLoS Genet.">
        <title>Convergent evolution of linked mating-type loci in basidiomycete fungi.</title>
        <authorList>
            <person name="Sun S."/>
            <person name="Coelho M.A."/>
            <person name="Heitman J."/>
            <person name="Nowrousian M."/>
        </authorList>
    </citation>
    <scope>NUCLEOTIDE SEQUENCE [LARGE SCALE GENOMIC DNA]</scope>
    <source>
        <strain evidence="3 4">CBS 4282</strain>
    </source>
</reference>
<dbReference type="Gene3D" id="2.60.120.620">
    <property type="entry name" value="q2cbj1_9rhob like domain"/>
    <property type="match status" value="1"/>
</dbReference>
<sequence>MLRSRQVAHAARGVLASPLARSLATAATRTLPPATCRAELDARVAAAISPSTVESYARDGAVVIRGLFSPSEIDALRRGIDDNVATPSPRAKVASSPSDPGWFFEDFCNWSENAAYRSFIASSPASSAAGALMATHTARLYHDHVLVKEARTQQRTPWHQDQPYYNINGADSVSMWIPVDPVSEDATLEFVAGSHRGPWLMPRTFMDNEAKWFPEGSLADLPDIEGDRSKFDIKKWALQPGDMVAFHMLTLHASAGATARRRAFSLRFIGDDVRHAPRRWKTSPEFPGLADELAEGAPMDHALFPVVWSRDGGQVEI</sequence>